<name>A0AAV9TLI3_9PEZI</name>
<keyword evidence="2" id="KW-0539">Nucleus</keyword>
<reference evidence="6 7" key="1">
    <citation type="submission" date="2023-04" db="EMBL/GenBank/DDBJ databases">
        <title>Colletotrichum tabacum stain YC1 causing leaf anthracnose on Nicotiana tabacum(L.) cv.</title>
        <authorList>
            <person name="Ji Z."/>
            <person name="Wang M."/>
            <person name="Zhang J."/>
            <person name="Wang N."/>
            <person name="Zhou Z."/>
        </authorList>
    </citation>
    <scope>NUCLEOTIDE SEQUENCE [LARGE SCALE GENOMIC DNA]</scope>
    <source>
        <strain evidence="6 7">YC1</strain>
    </source>
</reference>
<accession>A0AAV9TLI3</accession>
<dbReference type="InterPro" id="IPR021858">
    <property type="entry name" value="Fun_TF"/>
</dbReference>
<dbReference type="EMBL" id="JASAOK010000012">
    <property type="protein sequence ID" value="KAK6224288.1"/>
    <property type="molecule type" value="Genomic_DNA"/>
</dbReference>
<comment type="pathway">
    <text evidence="1">Mycotoxin biosynthesis.</text>
</comment>
<dbReference type="GO" id="GO:0043386">
    <property type="term" value="P:mycotoxin biosynthetic process"/>
    <property type="evidence" value="ECO:0007669"/>
    <property type="project" value="InterPro"/>
</dbReference>
<evidence type="ECO:0000256" key="4">
    <source>
        <dbReference type="SAM" id="MobiDB-lite"/>
    </source>
</evidence>
<feature type="transmembrane region" description="Helical" evidence="5">
    <location>
        <begin position="38"/>
        <end position="58"/>
    </location>
</feature>
<evidence type="ECO:0000256" key="1">
    <source>
        <dbReference type="ARBA" id="ARBA00004685"/>
    </source>
</evidence>
<sequence length="765" mass="84801">MACQSSISYTSLPDSECGDDNLAFTRAKKRVRGPNWKLLAIISIITNLAAVSVILGRLPPRWLAQQECHLDSESLWGHRVPWKKVILENQQEFIDSDPWDSKFGGDGTASVDKGPNPWDSIWFTNWVALEDDPAEKGYGFGTPLTGPNSEGNDLDPIPWKEGSQAFGIGVMHQLHCVASIKKSINDYRYTGGSRGSNSTKTMGHIDHCLEVLRQATICHGDMALIRPNVRGKRYTGYDADDAPRTSAPQENRSNDYGFPMESELGFMDTANLDPIFLADQWNYFDPGLPIPGTPMDQELAMNAMTESNIVPQLANSPLSMSEPGLNHKSPEREMDLVMHYIDYVSIGEQEPGRRVYGSSKGWLLSTLLRSPGFYNTALSLSAYHQHLKATVRGEPGAAAYHDYQKYRLRATQIFECSQPGFLGENLICAVELARLETIGGNRERSQSYLRSALSLLGQPKIQNRACEITASSGLITPTSPSSFSSGTLVTRQAPPPLPSETERKALSHSQALLAWMDILTCSVQRTMPAAHETYRSLLSNSSFCLCFRAVTGCESWILQTIMDVVALDTWKRDQETRRDLSIRQLVKRADEITSAIEAKAALVYLNFIVSGPNCGALEVRQSIDCAIASWKNSHQYNMKAFDIAFVLAFAAGALAMPTQGEHLATTGEAQGGIEKSNGNPVEDYVIPIDKRDEAPVEDYVIPIDKRDEAPVEDYVIPIDKRDEAPVEDYVIPIDKRDEAPVEDYVIPIDKRDEAPVEDYVIPIDK</sequence>
<dbReference type="PANTHER" id="PTHR33365:SF4">
    <property type="entry name" value="CYCLOCHLOROTINE BIOSYNTHESIS PROTEIN O"/>
    <property type="match status" value="1"/>
</dbReference>
<gene>
    <name evidence="6" type="ORF">QIS74_02615</name>
</gene>
<evidence type="ECO:0000313" key="7">
    <source>
        <dbReference type="Proteomes" id="UP001327957"/>
    </source>
</evidence>
<evidence type="ECO:0000313" key="6">
    <source>
        <dbReference type="EMBL" id="KAK6224288.1"/>
    </source>
</evidence>
<protein>
    <submittedName>
        <fullName evidence="6">PRO1A C6 Zink-finger protein</fullName>
    </submittedName>
</protein>
<dbReference type="InterPro" id="IPR021765">
    <property type="entry name" value="UstYa-like"/>
</dbReference>
<comment type="similarity">
    <text evidence="3">Belongs to the ustYa family.</text>
</comment>
<organism evidence="6 7">
    <name type="scientific">Colletotrichum tabaci</name>
    <dbReference type="NCBI Taxonomy" id="1209068"/>
    <lineage>
        <taxon>Eukaryota</taxon>
        <taxon>Fungi</taxon>
        <taxon>Dikarya</taxon>
        <taxon>Ascomycota</taxon>
        <taxon>Pezizomycotina</taxon>
        <taxon>Sordariomycetes</taxon>
        <taxon>Hypocreomycetidae</taxon>
        <taxon>Glomerellales</taxon>
        <taxon>Glomerellaceae</taxon>
        <taxon>Colletotrichum</taxon>
        <taxon>Colletotrichum destructivum species complex</taxon>
    </lineage>
</organism>
<keyword evidence="5" id="KW-1133">Transmembrane helix</keyword>
<keyword evidence="5" id="KW-0472">Membrane</keyword>
<comment type="caution">
    <text evidence="6">The sequence shown here is derived from an EMBL/GenBank/DDBJ whole genome shotgun (WGS) entry which is preliminary data.</text>
</comment>
<keyword evidence="7" id="KW-1185">Reference proteome</keyword>
<dbReference type="Proteomes" id="UP001327957">
    <property type="component" value="Unassembled WGS sequence"/>
</dbReference>
<dbReference type="AlphaFoldDB" id="A0AAV9TLI3"/>
<proteinExistence type="inferred from homology"/>
<evidence type="ECO:0000256" key="3">
    <source>
        <dbReference type="ARBA" id="ARBA00035112"/>
    </source>
</evidence>
<feature type="region of interest" description="Disordered" evidence="4">
    <location>
        <begin position="479"/>
        <end position="501"/>
    </location>
</feature>
<evidence type="ECO:0000256" key="5">
    <source>
        <dbReference type="SAM" id="Phobius"/>
    </source>
</evidence>
<dbReference type="PANTHER" id="PTHR33365">
    <property type="entry name" value="YALI0B05434P"/>
    <property type="match status" value="1"/>
</dbReference>
<keyword evidence="5" id="KW-0812">Transmembrane</keyword>
<evidence type="ECO:0000256" key="2">
    <source>
        <dbReference type="ARBA" id="ARBA00023242"/>
    </source>
</evidence>
<dbReference type="Pfam" id="PF11807">
    <property type="entry name" value="UstYa"/>
    <property type="match status" value="1"/>
</dbReference>
<dbReference type="Pfam" id="PF11951">
    <property type="entry name" value="Fungal_trans_2"/>
    <property type="match status" value="1"/>
</dbReference>
<feature type="region of interest" description="Disordered" evidence="4">
    <location>
        <begin position="235"/>
        <end position="255"/>
    </location>
</feature>